<dbReference type="InterPro" id="IPR049046">
    <property type="entry name" value="Beta-AFase-like_GH127_middle"/>
</dbReference>
<evidence type="ECO:0000259" key="4">
    <source>
        <dbReference type="Pfam" id="PF20736"/>
    </source>
</evidence>
<feature type="domain" description="DUF4986" evidence="2">
    <location>
        <begin position="527"/>
        <end position="588"/>
    </location>
</feature>
<dbReference type="Pfam" id="PF20620">
    <property type="entry name" value="DUF6805"/>
    <property type="match status" value="1"/>
</dbReference>
<dbReference type="SUPFAM" id="SSF48208">
    <property type="entry name" value="Six-hairpin glycosidases"/>
    <property type="match status" value="1"/>
</dbReference>
<dbReference type="InterPro" id="IPR012878">
    <property type="entry name" value="Beta-AFase-like_GH127_cat"/>
</dbReference>
<feature type="domain" description="Non-reducing end beta-L-arabinofuranosidase-like GH127 middle" evidence="4">
    <location>
        <begin position="389"/>
        <end position="482"/>
    </location>
</feature>
<name>A0A561D5S1_9BACI</name>
<evidence type="ECO:0000259" key="3">
    <source>
        <dbReference type="Pfam" id="PF20620"/>
    </source>
</evidence>
<reference evidence="5 6" key="1">
    <citation type="submission" date="2019-06" db="EMBL/GenBank/DDBJ databases">
        <title>Sorghum-associated microbial communities from plants grown in Nebraska, USA.</title>
        <authorList>
            <person name="Schachtman D."/>
        </authorList>
    </citation>
    <scope>NUCLEOTIDE SEQUENCE [LARGE SCALE GENOMIC DNA]</scope>
    <source>
        <strain evidence="5 6">2482</strain>
    </source>
</reference>
<dbReference type="GO" id="GO:0005975">
    <property type="term" value="P:carbohydrate metabolic process"/>
    <property type="evidence" value="ECO:0007669"/>
    <property type="project" value="InterPro"/>
</dbReference>
<evidence type="ECO:0000313" key="5">
    <source>
        <dbReference type="EMBL" id="TWD98789.1"/>
    </source>
</evidence>
<dbReference type="EMBL" id="VIVN01000008">
    <property type="protein sequence ID" value="TWD98789.1"/>
    <property type="molecule type" value="Genomic_DNA"/>
</dbReference>
<feature type="domain" description="Non-reducing end beta-L-arabinofuranosidase-like GH127 catalytic" evidence="1">
    <location>
        <begin position="3"/>
        <end position="378"/>
    </location>
</feature>
<dbReference type="RefSeq" id="WP_144566243.1">
    <property type="nucleotide sequence ID" value="NZ_VIVN01000008.1"/>
</dbReference>
<gene>
    <name evidence="5" type="ORF">FB550_10843</name>
</gene>
<dbReference type="InterPro" id="IPR046544">
    <property type="entry name" value="GH146_SB_dom"/>
</dbReference>
<protein>
    <submittedName>
        <fullName evidence="5">Uncharacterized protein</fullName>
    </submittedName>
</protein>
<feature type="domain" description="Glycoside hydrolase GH146 substrate-binding" evidence="3">
    <location>
        <begin position="610"/>
        <end position="753"/>
    </location>
</feature>
<proteinExistence type="predicted"/>
<dbReference type="Pfam" id="PF16375">
    <property type="entry name" value="DUF4986"/>
    <property type="match status" value="1"/>
</dbReference>
<evidence type="ECO:0000259" key="2">
    <source>
        <dbReference type="Pfam" id="PF16375"/>
    </source>
</evidence>
<dbReference type="PANTHER" id="PTHR31151:SF0">
    <property type="entry name" value="PROLINE-TRNA LIGASE (DUF1680)"/>
    <property type="match status" value="1"/>
</dbReference>
<evidence type="ECO:0000259" key="1">
    <source>
        <dbReference type="Pfam" id="PF07944"/>
    </source>
</evidence>
<dbReference type="Proteomes" id="UP000319671">
    <property type="component" value="Unassembled WGS sequence"/>
</dbReference>
<comment type="caution">
    <text evidence="5">The sequence shown here is derived from an EMBL/GenBank/DDBJ whole genome shotgun (WGS) entry which is preliminary data.</text>
</comment>
<dbReference type="Pfam" id="PF20736">
    <property type="entry name" value="Glyco_hydro127M"/>
    <property type="match status" value="1"/>
</dbReference>
<keyword evidence="6" id="KW-1185">Reference proteome</keyword>
<dbReference type="PANTHER" id="PTHR31151">
    <property type="entry name" value="PROLINE-TRNA LIGASE (DUF1680)"/>
    <property type="match status" value="1"/>
</dbReference>
<dbReference type="Pfam" id="PF07944">
    <property type="entry name" value="Beta-AFase-like_GH127_cat"/>
    <property type="match status" value="1"/>
</dbReference>
<dbReference type="InterPro" id="IPR008928">
    <property type="entry name" value="6-hairpin_glycosidase_sf"/>
</dbReference>
<dbReference type="InterPro" id="IPR032275">
    <property type="entry name" value="DUF4986"/>
</dbReference>
<sequence length="759" mass="86689">MKKVTLLNGIFKESQEKGKEYLLYLDVDRLMAPCYEAASQTPKKPRYGGWESTPISGHSVGHWLSAAATMYSVTRDEELNHKIEYAVNELAYVQSLDESGYVSGFPRTYFDKVFTGDFEVENFSLAGGWVPWYSIHKIYAGLIDVYTLTGNQKSLDVVTKLADWAKKGTDNLSDQQFQRMLICEHGGMNEAMADLYTITKNEDYLKLAVRFCHHAILEPLSKDVDELEGKHANTQIPKVIGAASLYEITGNEEYKNMAEFFWNEVTKNRSYIIGGNSIGEHFGPINKETLGITTAETCNTYNMLKLTEHLFVWNHMSEYMDYYERALYNHILASQDPESGMKTYFVSTQPGHFKIYCSHDNSFWCCTGTGMENPARYTRNIFYKDHEDLYVNLFISSELVIEEMKIKLKQETDFPRSNHVRVSFEEAKDAFLNVHIRVPYWVNGDIALSVNGVKVEATAKNGYLVIGENWSAGDTIEFSLPMGLHTYTAKDNPTKVGIMYGPVVLAGALGRENFPETDILEDHLKLNNYPLIDVPSLVADKDNLTDWIKPVEGEPLVFETTEVGQPGNRKVTLIPFYDLHHQRYTLYWNLMDEETYKTFVDKEKQELERLRAITVDVVQPGEQQPEIEHGVQSSNSNTGYFNEVEKSWRDSRGEGFFSYQMQVEPEKQMYLQVTYFGRDKTLFTENKIFEREFDILIDGQLIATEKLEGNHVEGLVDMYYEIPLSLTKEKQKVEVKFQSGAGKAAGGVYGVRMVNSTSS</sequence>
<organism evidence="5 6">
    <name type="scientific">Neobacillus bataviensis</name>
    <dbReference type="NCBI Taxonomy" id="220685"/>
    <lineage>
        <taxon>Bacteria</taxon>
        <taxon>Bacillati</taxon>
        <taxon>Bacillota</taxon>
        <taxon>Bacilli</taxon>
        <taxon>Bacillales</taxon>
        <taxon>Bacillaceae</taxon>
        <taxon>Neobacillus</taxon>
    </lineage>
</organism>
<dbReference type="AlphaFoldDB" id="A0A561D5S1"/>
<evidence type="ECO:0000313" key="6">
    <source>
        <dbReference type="Proteomes" id="UP000319671"/>
    </source>
</evidence>
<accession>A0A561D5S1</accession>